<comment type="function">
    <text evidence="8">Part of the ABC transporter complex CysAWTP (TC 3.A.1.6.1) involved in sulfate/thiosulfate import. Probably responsible for the translocation of the substrate across the membrane.</text>
</comment>
<dbReference type="PANTHER" id="PTHR30406">
    <property type="entry name" value="SULFATE TRANSPORT SYSTEM PERMEASE PROTEIN"/>
    <property type="match status" value="1"/>
</dbReference>
<dbReference type="Gene3D" id="1.10.3720.10">
    <property type="entry name" value="MetI-like"/>
    <property type="match status" value="1"/>
</dbReference>
<dbReference type="InterPro" id="IPR035906">
    <property type="entry name" value="MetI-like_sf"/>
</dbReference>
<evidence type="ECO:0000256" key="8">
    <source>
        <dbReference type="ARBA" id="ARBA00025323"/>
    </source>
</evidence>
<evidence type="ECO:0000256" key="4">
    <source>
        <dbReference type="ARBA" id="ARBA00022692"/>
    </source>
</evidence>
<keyword evidence="7 9" id="KW-0472">Membrane</keyword>
<dbReference type="RefSeq" id="WP_062761310.1">
    <property type="nucleotide sequence ID" value="NZ_CP121013.1"/>
</dbReference>
<accession>A0A162LZF0</accession>
<keyword evidence="6 9" id="KW-0764">Sulfate transport</keyword>
<feature type="transmembrane region" description="Helical" evidence="9">
    <location>
        <begin position="246"/>
        <end position="268"/>
    </location>
</feature>
<evidence type="ECO:0000256" key="7">
    <source>
        <dbReference type="ARBA" id="ARBA00023136"/>
    </source>
</evidence>
<evidence type="ECO:0000256" key="6">
    <source>
        <dbReference type="ARBA" id="ARBA00023032"/>
    </source>
</evidence>
<sequence>MATALSRSRGVLPGFGLTLGITLFYTAIIIALPIFALVLKSASLGPAEFWAIVTSRRAVATYQVTLGAAAGATVFNAVFGLLLAWVLVRYRFPGRRVLDALVDLPFALPTAVAGIALANLLAPTGWLGAPLKDLGIKVAYTPLGIAVAMAFTSIPFVVRTVQPVLEDLSREAEEAAHSLGAPDRAIFLRVIMPAILPAFLAGAALAFARSLGEFGGVIFIAGNRPFQTEITALLTFIRLEEFDYPAAAAIATMILVCAFVMLLLINILQFWAARHSGRG</sequence>
<evidence type="ECO:0000256" key="3">
    <source>
        <dbReference type="ARBA" id="ARBA00022448"/>
    </source>
</evidence>
<dbReference type="NCBIfam" id="TIGR02139">
    <property type="entry name" value="permease_CysT"/>
    <property type="match status" value="1"/>
</dbReference>
<evidence type="ECO:0000313" key="14">
    <source>
        <dbReference type="Proteomes" id="UP000257706"/>
    </source>
</evidence>
<dbReference type="Pfam" id="PF00528">
    <property type="entry name" value="BPD_transp_1"/>
    <property type="match status" value="1"/>
</dbReference>
<dbReference type="GO" id="GO:0015419">
    <property type="term" value="F:ABC-type sulfate transporter activity"/>
    <property type="evidence" value="ECO:0007669"/>
    <property type="project" value="UniProtKB-UniRule"/>
</dbReference>
<evidence type="ECO:0000313" key="13">
    <source>
        <dbReference type="Proteomes" id="UP000075787"/>
    </source>
</evidence>
<feature type="transmembrane region" description="Helical" evidence="9">
    <location>
        <begin position="59"/>
        <end position="88"/>
    </location>
</feature>
<dbReference type="NCBIfam" id="TIGR00969">
    <property type="entry name" value="3a0106s02"/>
    <property type="match status" value="1"/>
</dbReference>
<comment type="caution">
    <text evidence="12">The sequence shown here is derived from an EMBL/GenBank/DDBJ whole genome shotgun (WGS) entry which is preliminary data.</text>
</comment>
<keyword evidence="3 9" id="KW-0813">Transport</keyword>
<evidence type="ECO:0000256" key="9">
    <source>
        <dbReference type="RuleBase" id="RU366001"/>
    </source>
</evidence>
<feature type="domain" description="ABC transmembrane type-1" evidence="10">
    <location>
        <begin position="62"/>
        <end position="265"/>
    </location>
</feature>
<dbReference type="CDD" id="cd06261">
    <property type="entry name" value="TM_PBP2"/>
    <property type="match status" value="1"/>
</dbReference>
<evidence type="ECO:0000256" key="1">
    <source>
        <dbReference type="ARBA" id="ARBA00004651"/>
    </source>
</evidence>
<comment type="caution">
    <text evidence="9">Lacks conserved residue(s) required for the propagation of feature annotation.</text>
</comment>
<dbReference type="EMBL" id="LPZR01000010">
    <property type="protein sequence ID" value="KYO57631.1"/>
    <property type="molecule type" value="Genomic_DNA"/>
</dbReference>
<gene>
    <name evidence="11" type="primary">cysT</name>
    <name evidence="12" type="ORF">AUP44_19225</name>
    <name evidence="11" type="ORF">DCK97_23940</name>
</gene>
<keyword evidence="4 9" id="KW-0812">Transmembrane</keyword>
<feature type="transmembrane region" description="Helical" evidence="9">
    <location>
        <begin position="142"/>
        <end position="165"/>
    </location>
</feature>
<dbReference type="GeneID" id="97242004"/>
<dbReference type="PANTHER" id="PTHR30406:SF10">
    <property type="entry name" value="SULFATE TRANSPORT SYSTEM PERMEASE PROTEIN CYST"/>
    <property type="match status" value="1"/>
</dbReference>
<feature type="transmembrane region" description="Helical" evidence="9">
    <location>
        <begin position="12"/>
        <end position="39"/>
    </location>
</feature>
<comment type="similarity">
    <text evidence="9">Belongs to the binding-protein-dependent transport system permease family. CysTW subfamily.</text>
</comment>
<dbReference type="FunFam" id="1.10.3720.10:FF:000004">
    <property type="entry name" value="Sulfate transport system permease protein CysT"/>
    <property type="match status" value="1"/>
</dbReference>
<organism evidence="12 13">
    <name type="scientific">Tistrella mobilis</name>
    <dbReference type="NCBI Taxonomy" id="171437"/>
    <lineage>
        <taxon>Bacteria</taxon>
        <taxon>Pseudomonadati</taxon>
        <taxon>Pseudomonadota</taxon>
        <taxon>Alphaproteobacteria</taxon>
        <taxon>Geminicoccales</taxon>
        <taxon>Geminicoccaceae</taxon>
        <taxon>Tistrella</taxon>
    </lineage>
</organism>
<dbReference type="AlphaFoldDB" id="A0A162LZF0"/>
<dbReference type="PROSITE" id="PS50928">
    <property type="entry name" value="ABC_TM1"/>
    <property type="match status" value="1"/>
</dbReference>
<evidence type="ECO:0000313" key="12">
    <source>
        <dbReference type="EMBL" id="KYO57631.1"/>
    </source>
</evidence>
<dbReference type="Proteomes" id="UP000075787">
    <property type="component" value="Unassembled WGS sequence"/>
</dbReference>
<comment type="subcellular location">
    <subcellularLocation>
        <location evidence="1">Cell membrane</location>
        <topology evidence="1">Multi-pass membrane protein</topology>
    </subcellularLocation>
</comment>
<evidence type="ECO:0000313" key="11">
    <source>
        <dbReference type="EMBL" id="HAE50468.1"/>
    </source>
</evidence>
<dbReference type="InterPro" id="IPR005667">
    <property type="entry name" value="Sulph_transpt2"/>
</dbReference>
<keyword evidence="5 9" id="KW-1133">Transmembrane helix</keyword>
<reference evidence="11 14" key="2">
    <citation type="journal article" date="2018" name="Nat. Biotechnol.">
        <title>A standardized bacterial taxonomy based on genome phylogeny substantially revises the tree of life.</title>
        <authorList>
            <person name="Parks D.H."/>
            <person name="Chuvochina M."/>
            <person name="Waite D.W."/>
            <person name="Rinke C."/>
            <person name="Skarshewski A."/>
            <person name="Chaumeil P.A."/>
            <person name="Hugenholtz P."/>
        </authorList>
    </citation>
    <scope>NUCLEOTIDE SEQUENCE [LARGE SCALE GENOMIC DNA]</scope>
    <source>
        <strain evidence="11">UBA8739</strain>
    </source>
</reference>
<evidence type="ECO:0000256" key="2">
    <source>
        <dbReference type="ARBA" id="ARBA00011779"/>
    </source>
</evidence>
<comment type="function">
    <text evidence="9">Part of the ABC transporter complex (TC 3.A.1.6.1) involved in sulfate/thiosulfate import.</text>
</comment>
<dbReference type="InterPro" id="IPR011865">
    <property type="entry name" value="CysT_permease"/>
</dbReference>
<proteinExistence type="inferred from homology"/>
<dbReference type="InterPro" id="IPR000515">
    <property type="entry name" value="MetI-like"/>
</dbReference>
<evidence type="ECO:0000256" key="5">
    <source>
        <dbReference type="ARBA" id="ARBA00022989"/>
    </source>
</evidence>
<dbReference type="GO" id="GO:0005886">
    <property type="term" value="C:plasma membrane"/>
    <property type="evidence" value="ECO:0007669"/>
    <property type="project" value="UniProtKB-SubCell"/>
</dbReference>
<dbReference type="Proteomes" id="UP000257706">
    <property type="component" value="Unassembled WGS sequence"/>
</dbReference>
<name>A0A162LZF0_9PROT</name>
<dbReference type="EMBL" id="DMAI01000388">
    <property type="protein sequence ID" value="HAE50468.1"/>
    <property type="molecule type" value="Genomic_DNA"/>
</dbReference>
<feature type="transmembrane region" description="Helical" evidence="9">
    <location>
        <begin position="186"/>
        <end position="208"/>
    </location>
</feature>
<feature type="transmembrane region" description="Helical" evidence="9">
    <location>
        <begin position="100"/>
        <end position="122"/>
    </location>
</feature>
<dbReference type="SUPFAM" id="SSF161098">
    <property type="entry name" value="MetI-like"/>
    <property type="match status" value="1"/>
</dbReference>
<reference evidence="12 13" key="1">
    <citation type="submission" date="2015-12" db="EMBL/GenBank/DDBJ databases">
        <title>Genome sequence of Tistrella mobilis MCCC 1A02139.</title>
        <authorList>
            <person name="Lu L."/>
            <person name="Lai Q."/>
            <person name="Shao Z."/>
            <person name="Qian P."/>
        </authorList>
    </citation>
    <scope>NUCLEOTIDE SEQUENCE [LARGE SCALE GENOMIC DNA]</scope>
    <source>
        <strain evidence="12 13">MCCC 1A02139</strain>
    </source>
</reference>
<evidence type="ECO:0000259" key="10">
    <source>
        <dbReference type="PROSITE" id="PS50928"/>
    </source>
</evidence>
<dbReference type="OrthoDB" id="9804629at2"/>
<protein>
    <recommendedName>
        <fullName evidence="9">Sulfate transport system permease protein CysT</fullName>
    </recommendedName>
</protein>
<comment type="subunit">
    <text evidence="2">The complex is composed of two ATP-binding proteins (CysA), two transmembrane proteins (CysT and CysW) and a solute-binding protein (CysP).</text>
</comment>